<keyword evidence="6" id="KW-1185">Reference proteome</keyword>
<evidence type="ECO:0000256" key="3">
    <source>
        <dbReference type="SAM" id="MobiDB-lite"/>
    </source>
</evidence>
<dbReference type="CDD" id="cd01189">
    <property type="entry name" value="INT_ICEBs1_C_like"/>
    <property type="match status" value="1"/>
</dbReference>
<dbReference type="Pfam" id="PF00589">
    <property type="entry name" value="Phage_integrase"/>
    <property type="match status" value="1"/>
</dbReference>
<dbReference type="Gene3D" id="1.10.443.10">
    <property type="entry name" value="Intergrase catalytic core"/>
    <property type="match status" value="1"/>
</dbReference>
<dbReference type="PROSITE" id="PS51898">
    <property type="entry name" value="TYR_RECOMBINASE"/>
    <property type="match status" value="1"/>
</dbReference>
<sequence>MARPRLGIGELGEVAYTQLGHRKVRARARYRDATGTTRQIEATGTSQSAAKRALEQRLKERGAGAGNTITSTTLVRDLLAVWLVDVEQSGRRRPQTLARYKAVAENIVVPGLGGVELWEATTDRLHTFLGKEAATRPGQAKHARVVLLGAFSLAVQRGAVAVNPVTGARLPAGEKAEPRALTIEEVHRLRAGVRAYVSDPDQVGHPRPKDLPAIIDVMLGTGARIGEVLALRWSDIDLGATPVRITINGTVVQLAGGVMRQGVPKTSSSFRVVTVPGFVADALLARSVEEWPNDGDLVFPSSTGTLRWTNNVQRQWRAARASKHLDGLDWVNLHALRKTVATLVERSSTVHDAAALLGHSSPAITGRVYVERASVAPDVSAALEALGG</sequence>
<evidence type="ECO:0000313" key="6">
    <source>
        <dbReference type="Proteomes" id="UP000321103"/>
    </source>
</evidence>
<evidence type="ECO:0000256" key="2">
    <source>
        <dbReference type="ARBA" id="ARBA00023172"/>
    </source>
</evidence>
<feature type="compositionally biased region" description="Polar residues" evidence="3">
    <location>
        <begin position="34"/>
        <end position="49"/>
    </location>
</feature>
<dbReference type="PANTHER" id="PTHR30349">
    <property type="entry name" value="PHAGE INTEGRASE-RELATED"/>
    <property type="match status" value="1"/>
</dbReference>
<evidence type="ECO:0000313" key="5">
    <source>
        <dbReference type="EMBL" id="GEO95208.1"/>
    </source>
</evidence>
<keyword evidence="2" id="KW-0233">DNA recombination</keyword>
<dbReference type="Gene3D" id="1.10.150.130">
    <property type="match status" value="1"/>
</dbReference>
<dbReference type="EMBL" id="BJZS01000033">
    <property type="protein sequence ID" value="GEO95208.1"/>
    <property type="molecule type" value="Genomic_DNA"/>
</dbReference>
<dbReference type="GO" id="GO:0003677">
    <property type="term" value="F:DNA binding"/>
    <property type="evidence" value="ECO:0007669"/>
    <property type="project" value="UniProtKB-KW"/>
</dbReference>
<dbReference type="InterPro" id="IPR013762">
    <property type="entry name" value="Integrase-like_cat_sf"/>
</dbReference>
<dbReference type="STRING" id="388357.GCA_001580365_01508"/>
<organism evidence="5 6">
    <name type="scientific">Kocuria turfanensis</name>
    <dbReference type="NCBI Taxonomy" id="388357"/>
    <lineage>
        <taxon>Bacteria</taxon>
        <taxon>Bacillati</taxon>
        <taxon>Actinomycetota</taxon>
        <taxon>Actinomycetes</taxon>
        <taxon>Micrococcales</taxon>
        <taxon>Micrococcaceae</taxon>
        <taxon>Kocuria</taxon>
    </lineage>
</organism>
<dbReference type="SUPFAM" id="SSF56349">
    <property type="entry name" value="DNA breaking-rejoining enzymes"/>
    <property type="match status" value="1"/>
</dbReference>
<comment type="caution">
    <text evidence="5">The sequence shown here is derived from an EMBL/GenBank/DDBJ whole genome shotgun (WGS) entry which is preliminary data.</text>
</comment>
<feature type="region of interest" description="Disordered" evidence="3">
    <location>
        <begin position="30"/>
        <end position="49"/>
    </location>
</feature>
<gene>
    <name evidence="5" type="ORF">KTU01_13310</name>
</gene>
<feature type="domain" description="Tyr recombinase" evidence="4">
    <location>
        <begin position="176"/>
        <end position="385"/>
    </location>
</feature>
<protein>
    <submittedName>
        <fullName evidence="5">Phage integrase</fullName>
    </submittedName>
</protein>
<reference evidence="5 6" key="1">
    <citation type="submission" date="2019-07" db="EMBL/GenBank/DDBJ databases">
        <title>Whole genome shotgun sequence of Kocuria turfanensis NBRC 107627.</title>
        <authorList>
            <person name="Hosoyama A."/>
            <person name="Uohara A."/>
            <person name="Ohji S."/>
            <person name="Ichikawa N."/>
        </authorList>
    </citation>
    <scope>NUCLEOTIDE SEQUENCE [LARGE SCALE GENOMIC DNA]</scope>
    <source>
        <strain evidence="5 6">NBRC 107627</strain>
    </source>
</reference>
<dbReference type="GO" id="GO:0015074">
    <property type="term" value="P:DNA integration"/>
    <property type="evidence" value="ECO:0007669"/>
    <property type="project" value="InterPro"/>
</dbReference>
<dbReference type="InterPro" id="IPR002104">
    <property type="entry name" value="Integrase_catalytic"/>
</dbReference>
<dbReference type="GO" id="GO:0006310">
    <property type="term" value="P:DNA recombination"/>
    <property type="evidence" value="ECO:0007669"/>
    <property type="project" value="UniProtKB-KW"/>
</dbReference>
<keyword evidence="1" id="KW-0238">DNA-binding</keyword>
<dbReference type="InterPro" id="IPR010998">
    <property type="entry name" value="Integrase_recombinase_N"/>
</dbReference>
<dbReference type="AlphaFoldDB" id="A0A512IBX9"/>
<dbReference type="Proteomes" id="UP000321103">
    <property type="component" value="Unassembled WGS sequence"/>
</dbReference>
<dbReference type="InterPro" id="IPR011010">
    <property type="entry name" value="DNA_brk_join_enz"/>
</dbReference>
<dbReference type="InterPro" id="IPR050090">
    <property type="entry name" value="Tyrosine_recombinase_XerCD"/>
</dbReference>
<dbReference type="RefSeq" id="WP_062735236.1">
    <property type="nucleotide sequence ID" value="NZ_BJZS01000033.1"/>
</dbReference>
<evidence type="ECO:0000256" key="1">
    <source>
        <dbReference type="ARBA" id="ARBA00023125"/>
    </source>
</evidence>
<evidence type="ECO:0000259" key="4">
    <source>
        <dbReference type="PROSITE" id="PS51898"/>
    </source>
</evidence>
<proteinExistence type="predicted"/>
<accession>A0A512IBX9</accession>
<name>A0A512IBX9_9MICC</name>